<organism evidence="2 3">
    <name type="scientific">Microbacterium pseudoresistens</name>
    <dbReference type="NCBI Taxonomy" id="640634"/>
    <lineage>
        <taxon>Bacteria</taxon>
        <taxon>Bacillati</taxon>
        <taxon>Actinomycetota</taxon>
        <taxon>Actinomycetes</taxon>
        <taxon>Micrococcales</taxon>
        <taxon>Microbacteriaceae</taxon>
        <taxon>Microbacterium</taxon>
    </lineage>
</organism>
<dbReference type="InterPro" id="IPR011009">
    <property type="entry name" value="Kinase-like_dom_sf"/>
</dbReference>
<dbReference type="Proteomes" id="UP000552045">
    <property type="component" value="Unassembled WGS sequence"/>
</dbReference>
<dbReference type="Gene3D" id="3.90.1200.10">
    <property type="match status" value="1"/>
</dbReference>
<gene>
    <name evidence="2" type="ORF">BKA02_002142</name>
</gene>
<sequence>MTTWHGGRLTPAQSRWVEERLGGVRRIEDMSWNLMGSVVLHVRAGAQDLVVKAGDETNHHIDRELSAHPRWVAPLVETGHAARLVDALPDERVMILEHLEGRLVQESPEEFAPETYAQAGGLLRRLHDQTSRDDEEYEPQANDRTLRWFDEPHRVDPSTVDRVRRILSSDAAPSVTVVPTHGDWQPRNWLVDAGTTRVIDFGRFGFRPAGTDFVRLAAQQWRDRPELEAAFLDGYGGDPRDPERWRIDQLREAVGTAVWAFRVGDEAFEAQGHRMLAEALVAF</sequence>
<name>A0A7Y9JMQ8_9MICO</name>
<proteinExistence type="predicted"/>
<evidence type="ECO:0000313" key="2">
    <source>
        <dbReference type="EMBL" id="NYD55087.1"/>
    </source>
</evidence>
<dbReference type="Pfam" id="PF01636">
    <property type="entry name" value="APH"/>
    <property type="match status" value="1"/>
</dbReference>
<dbReference type="EMBL" id="JACCBH010000001">
    <property type="protein sequence ID" value="NYD55087.1"/>
    <property type="molecule type" value="Genomic_DNA"/>
</dbReference>
<feature type="domain" description="Aminoglycoside phosphotransferase" evidence="1">
    <location>
        <begin position="84"/>
        <end position="246"/>
    </location>
</feature>
<dbReference type="RefSeq" id="WP_179433917.1">
    <property type="nucleotide sequence ID" value="NZ_BAABLC010000002.1"/>
</dbReference>
<keyword evidence="3" id="KW-1185">Reference proteome</keyword>
<evidence type="ECO:0000313" key="3">
    <source>
        <dbReference type="Proteomes" id="UP000552045"/>
    </source>
</evidence>
<dbReference type="InterPro" id="IPR002575">
    <property type="entry name" value="Aminoglycoside_PTrfase"/>
</dbReference>
<reference evidence="2 3" key="1">
    <citation type="submission" date="2020-07" db="EMBL/GenBank/DDBJ databases">
        <title>Sequencing the genomes of 1000 actinobacteria strains.</title>
        <authorList>
            <person name="Klenk H.-P."/>
        </authorList>
    </citation>
    <scope>NUCLEOTIDE SEQUENCE [LARGE SCALE GENOMIC DNA]</scope>
    <source>
        <strain evidence="2 3">DSM 22185</strain>
    </source>
</reference>
<dbReference type="AlphaFoldDB" id="A0A7Y9JMQ8"/>
<dbReference type="SUPFAM" id="SSF56112">
    <property type="entry name" value="Protein kinase-like (PK-like)"/>
    <property type="match status" value="1"/>
</dbReference>
<comment type="caution">
    <text evidence="2">The sequence shown here is derived from an EMBL/GenBank/DDBJ whole genome shotgun (WGS) entry which is preliminary data.</text>
</comment>
<evidence type="ECO:0000259" key="1">
    <source>
        <dbReference type="Pfam" id="PF01636"/>
    </source>
</evidence>
<accession>A0A7Y9JMQ8</accession>
<protein>
    <recommendedName>
        <fullName evidence="1">Aminoglycoside phosphotransferase domain-containing protein</fullName>
    </recommendedName>
</protein>